<protein>
    <submittedName>
        <fullName evidence="6">IclR family transcriptional regulator</fullName>
    </submittedName>
</protein>
<dbReference type="InterPro" id="IPR014757">
    <property type="entry name" value="Tscrpt_reg_IclR_C"/>
</dbReference>
<dbReference type="Pfam" id="PF09339">
    <property type="entry name" value="HTH_IclR"/>
    <property type="match status" value="1"/>
</dbReference>
<dbReference type="PANTHER" id="PTHR30136">
    <property type="entry name" value="HELIX-TURN-HELIX TRANSCRIPTIONAL REGULATOR, ICLR FAMILY"/>
    <property type="match status" value="1"/>
</dbReference>
<dbReference type="PANTHER" id="PTHR30136:SF35">
    <property type="entry name" value="HTH-TYPE TRANSCRIPTIONAL REGULATOR RV1719"/>
    <property type="match status" value="1"/>
</dbReference>
<organism evidence="6 7">
    <name type="scientific">Rhodococcus artemisiae</name>
    <dbReference type="NCBI Taxonomy" id="714159"/>
    <lineage>
        <taxon>Bacteria</taxon>
        <taxon>Bacillati</taxon>
        <taxon>Actinomycetota</taxon>
        <taxon>Actinomycetes</taxon>
        <taxon>Mycobacteriales</taxon>
        <taxon>Nocardiaceae</taxon>
        <taxon>Rhodococcus</taxon>
    </lineage>
</organism>
<evidence type="ECO:0000259" key="4">
    <source>
        <dbReference type="PROSITE" id="PS51077"/>
    </source>
</evidence>
<dbReference type="PROSITE" id="PS51078">
    <property type="entry name" value="ICLR_ED"/>
    <property type="match status" value="1"/>
</dbReference>
<accession>A0ABU7L5E6</accession>
<dbReference type="Pfam" id="PF01614">
    <property type="entry name" value="IclR_C"/>
    <property type="match status" value="1"/>
</dbReference>
<dbReference type="Gene3D" id="1.10.10.10">
    <property type="entry name" value="Winged helix-like DNA-binding domain superfamily/Winged helix DNA-binding domain"/>
    <property type="match status" value="1"/>
</dbReference>
<dbReference type="SUPFAM" id="SSF46785">
    <property type="entry name" value="Winged helix' DNA-binding domain"/>
    <property type="match status" value="1"/>
</dbReference>
<evidence type="ECO:0000313" key="7">
    <source>
        <dbReference type="Proteomes" id="UP001336020"/>
    </source>
</evidence>
<dbReference type="PROSITE" id="PS51077">
    <property type="entry name" value="HTH_ICLR"/>
    <property type="match status" value="1"/>
</dbReference>
<evidence type="ECO:0000259" key="5">
    <source>
        <dbReference type="PROSITE" id="PS51078"/>
    </source>
</evidence>
<dbReference type="InterPro" id="IPR029016">
    <property type="entry name" value="GAF-like_dom_sf"/>
</dbReference>
<keyword evidence="3" id="KW-0804">Transcription</keyword>
<sequence length="256" mass="27416">MLRPPPPSMVERMTRILEAFDASIARLTLEEVTFRSGLPRSTVHRILEQLVRLDWLEHSALGYGLGSRALGLGGDIDRDRLRECAAPHLHELAMQTGGVVHLDVLDGAQVYCLDKVGGAGAAGLPTRVGGRTAAYATAGGKAMLATLDPEQVDSLYPSRLAPATHHTITDRVMLHQELNRVRKHHGIAFDREESIVGIGSVGAPLRGTGGIIASVSLAGGVRAIQLEWMAPLVADFARKISSALACGDEGQRTRWA</sequence>
<evidence type="ECO:0000256" key="3">
    <source>
        <dbReference type="ARBA" id="ARBA00023163"/>
    </source>
</evidence>
<dbReference type="SUPFAM" id="SSF55781">
    <property type="entry name" value="GAF domain-like"/>
    <property type="match status" value="1"/>
</dbReference>
<dbReference type="Proteomes" id="UP001336020">
    <property type="component" value="Unassembled WGS sequence"/>
</dbReference>
<dbReference type="InterPro" id="IPR036390">
    <property type="entry name" value="WH_DNA-bd_sf"/>
</dbReference>
<evidence type="ECO:0000313" key="6">
    <source>
        <dbReference type="EMBL" id="MEE2056780.1"/>
    </source>
</evidence>
<keyword evidence="2" id="KW-0238">DNA-binding</keyword>
<keyword evidence="7" id="KW-1185">Reference proteome</keyword>
<dbReference type="InterPro" id="IPR005471">
    <property type="entry name" value="Tscrpt_reg_IclR_N"/>
</dbReference>
<dbReference type="Gene3D" id="3.30.450.40">
    <property type="match status" value="1"/>
</dbReference>
<dbReference type="InterPro" id="IPR036388">
    <property type="entry name" value="WH-like_DNA-bd_sf"/>
</dbReference>
<comment type="caution">
    <text evidence="6">The sequence shown here is derived from an EMBL/GenBank/DDBJ whole genome shotgun (WGS) entry which is preliminary data.</text>
</comment>
<name>A0ABU7L5E6_9NOCA</name>
<dbReference type="InterPro" id="IPR050707">
    <property type="entry name" value="HTH_MetabolicPath_Reg"/>
</dbReference>
<dbReference type="EMBL" id="JAUTXY010000002">
    <property type="protein sequence ID" value="MEE2056780.1"/>
    <property type="molecule type" value="Genomic_DNA"/>
</dbReference>
<feature type="domain" description="HTH iclR-type" evidence="4">
    <location>
        <begin position="7"/>
        <end position="67"/>
    </location>
</feature>
<proteinExistence type="predicted"/>
<evidence type="ECO:0000256" key="1">
    <source>
        <dbReference type="ARBA" id="ARBA00023015"/>
    </source>
</evidence>
<evidence type="ECO:0000256" key="2">
    <source>
        <dbReference type="ARBA" id="ARBA00023125"/>
    </source>
</evidence>
<feature type="domain" description="IclR-ED" evidence="5">
    <location>
        <begin position="68"/>
        <end position="246"/>
    </location>
</feature>
<dbReference type="SMART" id="SM00346">
    <property type="entry name" value="HTH_ICLR"/>
    <property type="match status" value="1"/>
</dbReference>
<reference evidence="6 7" key="1">
    <citation type="submission" date="2023-07" db="EMBL/GenBank/DDBJ databases">
        <authorList>
            <person name="Girao M."/>
            <person name="Carvalho M.F."/>
        </authorList>
    </citation>
    <scope>NUCLEOTIDE SEQUENCE [LARGE SCALE GENOMIC DNA]</scope>
    <source>
        <strain evidence="6 7">YIM65754</strain>
    </source>
</reference>
<gene>
    <name evidence="6" type="ORF">Q7514_04485</name>
</gene>
<keyword evidence="1" id="KW-0805">Transcription regulation</keyword>